<organism evidence="2">
    <name type="scientific">Rhipicephalus microplus</name>
    <name type="common">Cattle tick</name>
    <name type="synonym">Boophilus microplus</name>
    <dbReference type="NCBI Taxonomy" id="6941"/>
    <lineage>
        <taxon>Eukaryota</taxon>
        <taxon>Metazoa</taxon>
        <taxon>Ecdysozoa</taxon>
        <taxon>Arthropoda</taxon>
        <taxon>Chelicerata</taxon>
        <taxon>Arachnida</taxon>
        <taxon>Acari</taxon>
        <taxon>Parasitiformes</taxon>
        <taxon>Ixodida</taxon>
        <taxon>Ixodoidea</taxon>
        <taxon>Ixodidae</taxon>
        <taxon>Rhipicephalinae</taxon>
        <taxon>Rhipicephalus</taxon>
        <taxon>Boophilus</taxon>
    </lineage>
</organism>
<sequence length="162" mass="18381">MFCFFFFFFCNFKPTQGALYFYVLDVHGDVVHALRSSLNTRFNTRGTSEPAATDTFPHDWWGPVYPKTLASNSCRRLSVILLLQRQSFPFCEGRRQFPQALHGHLWDNVAPLDGWIPPTLQRLEQCGSTCLLPSNVQLQGPHAILNSSVLELPRISLTVTPV</sequence>
<feature type="signal peptide" evidence="1">
    <location>
        <begin position="1"/>
        <end position="17"/>
    </location>
</feature>
<name>A0A6M2D897_RHIMP</name>
<reference evidence="2" key="1">
    <citation type="submission" date="2019-09" db="EMBL/GenBank/DDBJ databases">
        <title>Organ-specific transcriptomic study of the physiology of the cattle tick, Rhipicephalus microplus.</title>
        <authorList>
            <person name="Tirloni L."/>
            <person name="Braz G."/>
            <person name="Gandara A.C.P."/>
            <person name="Sabadin G.A."/>
            <person name="da Silva R.M."/>
            <person name="Guizzo M.G."/>
            <person name="Machado J.A."/>
            <person name="Costa E.P."/>
            <person name="Gomes H.F."/>
            <person name="Moraes J."/>
            <person name="Mota M.B.S."/>
            <person name="Mesquita R.D."/>
            <person name="Alvarenga P.H."/>
            <person name="Alves F."/>
            <person name="Seixas A."/>
            <person name="da Fonseca R.N."/>
            <person name="Fogaca A."/>
            <person name="Logullo C."/>
            <person name="Tanaka A."/>
            <person name="Daffre S."/>
            <person name="Termignoni C."/>
            <person name="Vaz I.S.Jr."/>
            <person name="Oliveira P.L."/>
            <person name="Ribeiro J.M."/>
        </authorList>
    </citation>
    <scope>NUCLEOTIDE SEQUENCE</scope>
    <source>
        <strain evidence="2">Porto Alegre</strain>
    </source>
</reference>
<accession>A0A6M2D897</accession>
<proteinExistence type="predicted"/>
<feature type="chain" id="PRO_5027098968" evidence="1">
    <location>
        <begin position="18"/>
        <end position="162"/>
    </location>
</feature>
<evidence type="ECO:0000256" key="1">
    <source>
        <dbReference type="SAM" id="SignalP"/>
    </source>
</evidence>
<evidence type="ECO:0000313" key="2">
    <source>
        <dbReference type="EMBL" id="NOV42473.1"/>
    </source>
</evidence>
<protein>
    <submittedName>
        <fullName evidence="2">Putative secreted protein</fullName>
    </submittedName>
</protein>
<dbReference type="AlphaFoldDB" id="A0A6M2D897"/>
<keyword evidence="1" id="KW-0732">Signal</keyword>
<dbReference type="EMBL" id="GHWJ01009736">
    <property type="protein sequence ID" value="NOV42473.1"/>
    <property type="molecule type" value="Transcribed_RNA"/>
</dbReference>